<dbReference type="GO" id="GO:0016020">
    <property type="term" value="C:membrane"/>
    <property type="evidence" value="ECO:0007669"/>
    <property type="project" value="UniProtKB-SubCell"/>
</dbReference>
<protein>
    <submittedName>
        <fullName evidence="11">Retrovirus-related Pol polyprotein from transposon RE1 (Retro element 1) (AtRE1)</fullName>
    </submittedName>
</protein>
<feature type="transmembrane region" description="Helical" evidence="7">
    <location>
        <begin position="2596"/>
        <end position="2615"/>
    </location>
</feature>
<dbReference type="InterPro" id="IPR036397">
    <property type="entry name" value="RNaseH_sf"/>
</dbReference>
<feature type="compositionally biased region" description="Basic and acidic residues" evidence="6">
    <location>
        <begin position="948"/>
        <end position="966"/>
    </location>
</feature>
<keyword evidence="2 7" id="KW-0812">Transmembrane</keyword>
<keyword evidence="3 7" id="KW-1133">Transmembrane helix</keyword>
<feature type="transmembrane region" description="Helical" evidence="7">
    <location>
        <begin position="2627"/>
        <end position="2648"/>
    </location>
</feature>
<feature type="domain" description="CCHC-type" evidence="8">
    <location>
        <begin position="531"/>
        <end position="547"/>
    </location>
</feature>
<keyword evidence="4 7" id="KW-0472">Membrane</keyword>
<evidence type="ECO:0000313" key="12">
    <source>
        <dbReference type="Proteomes" id="UP001152797"/>
    </source>
</evidence>
<dbReference type="Pfam" id="PF00520">
    <property type="entry name" value="Ion_trans"/>
    <property type="match status" value="1"/>
</dbReference>
<dbReference type="SUPFAM" id="SSF81324">
    <property type="entry name" value="Voltage-gated potassium channels"/>
    <property type="match status" value="1"/>
</dbReference>
<feature type="region of interest" description="Disordered" evidence="6">
    <location>
        <begin position="486"/>
        <end position="519"/>
    </location>
</feature>
<evidence type="ECO:0000256" key="1">
    <source>
        <dbReference type="ARBA" id="ARBA00004141"/>
    </source>
</evidence>
<reference evidence="10" key="2">
    <citation type="submission" date="2024-04" db="EMBL/GenBank/DDBJ databases">
        <authorList>
            <person name="Chen Y."/>
            <person name="Shah S."/>
            <person name="Dougan E. K."/>
            <person name="Thang M."/>
            <person name="Chan C."/>
        </authorList>
    </citation>
    <scope>NUCLEOTIDE SEQUENCE [LARGE SCALE GENOMIC DNA]</scope>
</reference>
<dbReference type="InterPro" id="IPR013103">
    <property type="entry name" value="RVT_2"/>
</dbReference>
<sequence>MEIELLRARAKMAQDQLLRLEQHHGKWCDGVQGAFHSMQELCDELLKLRAVPSAVASSSLGSPSLVLPSPQHFAQEVSLVPGHGSVEAAPDFFRGTFAVRPTLQPRVPLDEELTMPRPKSIDASSSRTPSKGYRSWEMEQLGIRRDRHGDIRDFTGELGGDGQPSEVRNDGQGLPSGEVTVQQRDEWSEEEWRQWNQGWWWSSSPTAWAPRESNGDSWDPWSSWRGHRGFQPWSDGAWGHQPTRGDFSDPPQWSGWSHYRLWKRALVRWDSNTDVLLRRRSEKVLKSFDYDLQAKLDHISDQELQGAGYLNSIFAVLDILAGEKETSERRRVLRAALYEGPRRSDESLAQYALRREAQFMSATPFINIPDDLKAFMLEEQANLSKQSVQNLRVLTGLSSDFRQVLKALRILDTDEEPIAKNKHSSYFESDVHGSNYDHLDDDVSEEEFGLTENEVQGMLDSISQQDLEEDAAMSFVTDWEAKKKRSWSENRAMKNAKKKDRRHFDEPDSRPPKPAAHRGRLSIQELKKVTRCGNCGQKGHWREDCKNPYKPKSDKTFNKNAFVFLGTSSKPSSSWCNFLNYLTIPAGCAIVDPGASQDLIGKNAFEKLTVELAKKGLKPVILDESPAPAAGVGGQAKPLYSALTPCFLGTHPGIVKLTVIEEDVPHLLSIGLLEHAKAIIDVDKDEIQFRAFDKSAPMTRLESGHRLLNVVRGAGPFEIPAQVLEEHGLTPDSFRKHRSQMESEKWQALWFTMVSKLLHLSKGPFSLKMPMLVAPVSCQHPKGFVAKGANQYGRWERCTLCKTKLSFEAYSKDNPRTVSKAAKNSIQDKDTTERLQQAAIKVSKAMAKPKASPYVTHQEMQDLMHQLIQGQRELQHQVTTVMQTQAASSTMNPNLLAVQQQMAAQQMPMAPPWQAPMVDLERNEEDEEMLTNPNEWEAVDPTLGPQESFKKGQDPEETERLQETLKEQNNNAAKTQELQKTEETTGLQEASSPTCVAKLLSSELGGRFVTCHWNGPGTGHPSRDPAHAGAMETGVSRGACDKTKFKVCELFSMPRLSARSVEDIAFTEPANFDKRTGWDFFDAADRAAFWECLRTQEPDLVLMSPECKPFSILMSSNWERMNPLEVERLRTQGLAMWQFCLQVADYQQQHGRYFMIEQPATASSLRTHALQWLLSQPGVWLLNFDQCAAGLSVVEDGRKNFLVDAFLKGIRWARSHEFHGWNAPVFEDEDEDQRFGEDDIAESGQSSVSAPQTPSPAMSTTPKITTKQKDTIYKLHVNTGHLPVPQMLAMLKAAGARDEVRDFVKNEFHCLQCMKQQKPVPHKKATFPKSFTFNKLVGIDYFFISFLGKTHAFLNVICMGTNLQQVALLPGYVGSEFKGHFERGLEQVGTFQAVIDGAAPWQNGKTERHGSWLKTRLEEELQSGQTIVRSSIELETLAQLVTSHKNRWFHRGGYSPYQLVFGVNPRVPLELLSDDHMIIAGADDAGVDPFEADGPAAEFARAHAIRQRARELCIASNLKDRVRLSLSHNMHQQKQWAPNQWVYVWRKFPGTGGGHTTRARWIGPGLVIMQQGNTVWVSMRARIWKCSSDQLRSASHLETLGAELTKAQGLEDILNQTKSKQAGAVDVAAEGPPERDAWSQPAVPEGEASPALPDVGVLQQQQESTIEQARLPALPEDEAINIGHGMIRQILPQPIVGDSPGARELARTFPRQHSQATQEEPNVEPVPSDASDSTDSSKRRKTITGPPEPQVEVRQRVADLESKRFEREALRFLKRLDREERQQSRGSAASSSSAALPSSAAQPVSGPSTTPVDLEESAPIPDDQDDDLLSFFDVCPSKEDILEKGSLPFCEMSISQDSERPSFLAKPTKAKNSEFDMKQATPQEIKGFEASDLKEWEAILSMGSVRVLSKEESLKVIANSPERVITSRMIRRKKPVPGVGNFKFKSRWCLHGHQDPDSMSGSFQVFSPMPSCESITLFFQIAINEQLLVCFLDIQNAFCQADRLDRPQGKLYAVPCSGLKIPKERLIEIIAPIYGLDDSPLRWHRTLINFFQGLGFEKSLLEPCWLVKRVRGKIVAQILIEVDDLNVAATPEYLDTLQTALKARFIFGKWEEGTADFAGRHVSVRPDKVIMHQEKYILEKLHPVRLAKGRLSDRASELSHEEFEDFRSMLYKVNWVAHQTRPEAAGIVSILASRLKNATVHDVSCLNKLISHLRGTASQPLVLHKFNNRDMVFIAASDAGGVDGKPIGELDNLQDTVQGAWIILCADRVPSASSKTKVSILSWRSAKLKRRVTSTLASEALAFSQALGELEWLQVMFMDIVHGNINREDWTESVLPFIGVLKDSSQLRTHIHEDMQEQCTITDAKSLFDSLKKENPTSRQDRMIADVLTKDDIGKSNGALEELFRTGTLALWDEEDELARRREYTMGHDAESVIGVASEDSMKGSESGTSLLNLQYDPPKTDKDVAPPLDEKGESREVSVSGQGESSLDTEGVRSKLFRQLSPSLYGGSGSPSWSEAITHGISTLLPMDEDLRHQSTLTALKTDGRLRKHLDPAAGLLVTLNFFFMCWELEWEGHNLGAEMGIPGLQPHPLLAIRWTEMVFSFLFLIELLLRVYADRWEFLHQFANWFDTVLVLNSLADMYIFFATLFGSPPSYVSETVFRAIATLRTIRIMRAMRLFRGLRLLLKACHAFLPTLAWSMVLLGVIMSMSGLLVGRLLQYFIAEEQEELEDRIWVWKRYGTAYRSIYTLYEAWLRFVRKILAL</sequence>
<feature type="region of interest" description="Disordered" evidence="6">
    <location>
        <begin position="1707"/>
        <end position="1757"/>
    </location>
</feature>
<dbReference type="PROSITE" id="PS50158">
    <property type="entry name" value="ZF_CCHC"/>
    <property type="match status" value="1"/>
</dbReference>
<evidence type="ECO:0000256" key="5">
    <source>
        <dbReference type="PROSITE-ProRule" id="PRU00047"/>
    </source>
</evidence>
<dbReference type="Pfam" id="PF07727">
    <property type="entry name" value="RVT_2"/>
    <property type="match status" value="1"/>
</dbReference>
<accession>A0A9P1BIR0</accession>
<dbReference type="InterPro" id="IPR001878">
    <property type="entry name" value="Znf_CCHC"/>
</dbReference>
<evidence type="ECO:0000256" key="7">
    <source>
        <dbReference type="SAM" id="Phobius"/>
    </source>
</evidence>
<dbReference type="OrthoDB" id="413122at2759"/>
<feature type="transmembrane region" description="Helical" evidence="7">
    <location>
        <begin position="2690"/>
        <end position="2713"/>
    </location>
</feature>
<feature type="compositionally biased region" description="Low complexity" evidence="6">
    <location>
        <begin position="1787"/>
        <end position="1801"/>
    </location>
</feature>
<feature type="region of interest" description="Disordered" evidence="6">
    <location>
        <begin position="1776"/>
        <end position="1829"/>
    </location>
</feature>
<dbReference type="GO" id="GO:0005216">
    <property type="term" value="F:monoatomic ion channel activity"/>
    <property type="evidence" value="ECO:0007669"/>
    <property type="project" value="InterPro"/>
</dbReference>
<comment type="subcellular location">
    <subcellularLocation>
        <location evidence="1">Membrane</location>
        <topology evidence="1">Multi-pass membrane protein</topology>
    </subcellularLocation>
</comment>
<dbReference type="EMBL" id="CAMXCT030000002">
    <property type="protein sequence ID" value="CAL4759593.1"/>
    <property type="molecule type" value="Genomic_DNA"/>
</dbReference>
<dbReference type="GO" id="GO:0008270">
    <property type="term" value="F:zinc ion binding"/>
    <property type="evidence" value="ECO:0007669"/>
    <property type="project" value="UniProtKB-KW"/>
</dbReference>
<feature type="region of interest" description="Disordered" evidence="6">
    <location>
        <begin position="1240"/>
        <end position="1263"/>
    </location>
</feature>
<dbReference type="EMBL" id="CAMXCT010000002">
    <property type="protein sequence ID" value="CAI3972281.1"/>
    <property type="molecule type" value="Genomic_DNA"/>
</dbReference>
<keyword evidence="5" id="KW-0479">Metal-binding</keyword>
<evidence type="ECO:0000313" key="11">
    <source>
        <dbReference type="EMBL" id="CAL4759593.1"/>
    </source>
</evidence>
<proteinExistence type="predicted"/>
<evidence type="ECO:0000313" key="10">
    <source>
        <dbReference type="EMBL" id="CAL1125656.1"/>
    </source>
</evidence>
<evidence type="ECO:0000256" key="4">
    <source>
        <dbReference type="ARBA" id="ARBA00023136"/>
    </source>
</evidence>
<dbReference type="EMBL" id="CAMXCT020000002">
    <property type="protein sequence ID" value="CAL1125656.1"/>
    <property type="molecule type" value="Genomic_DNA"/>
</dbReference>
<comment type="caution">
    <text evidence="9">The sequence shown here is derived from an EMBL/GenBank/DDBJ whole genome shotgun (WGS) entry which is preliminary data.</text>
</comment>
<evidence type="ECO:0000259" key="8">
    <source>
        <dbReference type="PROSITE" id="PS50158"/>
    </source>
</evidence>
<dbReference type="InterPro" id="IPR027359">
    <property type="entry name" value="Volt_channel_dom_sf"/>
</dbReference>
<feature type="compositionally biased region" description="Basic and acidic residues" evidence="6">
    <location>
        <begin position="2459"/>
        <end position="2477"/>
    </location>
</feature>
<organism evidence="9">
    <name type="scientific">Cladocopium goreaui</name>
    <dbReference type="NCBI Taxonomy" id="2562237"/>
    <lineage>
        <taxon>Eukaryota</taxon>
        <taxon>Sar</taxon>
        <taxon>Alveolata</taxon>
        <taxon>Dinophyceae</taxon>
        <taxon>Suessiales</taxon>
        <taxon>Symbiodiniaceae</taxon>
        <taxon>Cladocopium</taxon>
    </lineage>
</organism>
<feature type="compositionally biased region" description="Polar residues" evidence="6">
    <location>
        <begin position="2478"/>
        <end position="2489"/>
    </location>
</feature>
<evidence type="ECO:0000256" key="3">
    <source>
        <dbReference type="ARBA" id="ARBA00022989"/>
    </source>
</evidence>
<feature type="region of interest" description="Disordered" evidence="6">
    <location>
        <begin position="156"/>
        <end position="177"/>
    </location>
</feature>
<feature type="compositionally biased region" description="Basic and acidic residues" evidence="6">
    <location>
        <begin position="502"/>
        <end position="511"/>
    </location>
</feature>
<keyword evidence="5" id="KW-0862">Zinc</keyword>
<feature type="region of interest" description="Disordered" evidence="6">
    <location>
        <begin position="922"/>
        <end position="991"/>
    </location>
</feature>
<name>A0A9P1BIR0_9DINO</name>
<dbReference type="GO" id="GO:0003676">
    <property type="term" value="F:nucleic acid binding"/>
    <property type="evidence" value="ECO:0007669"/>
    <property type="project" value="InterPro"/>
</dbReference>
<feature type="region of interest" description="Disordered" evidence="6">
    <location>
        <begin position="2436"/>
        <end position="2489"/>
    </location>
</feature>
<evidence type="ECO:0000256" key="6">
    <source>
        <dbReference type="SAM" id="MobiDB-lite"/>
    </source>
</evidence>
<evidence type="ECO:0000313" key="9">
    <source>
        <dbReference type="EMBL" id="CAI3972281.1"/>
    </source>
</evidence>
<feature type="compositionally biased region" description="Polar residues" evidence="6">
    <location>
        <begin position="2444"/>
        <end position="2453"/>
    </location>
</feature>
<dbReference type="Gene3D" id="1.20.120.350">
    <property type="entry name" value="Voltage-gated potassium channels. Chain C"/>
    <property type="match status" value="1"/>
</dbReference>
<feature type="compositionally biased region" description="Polar residues" evidence="6">
    <location>
        <begin position="1243"/>
        <end position="1263"/>
    </location>
</feature>
<gene>
    <name evidence="9" type="ORF">C1SCF055_LOCUS871</name>
</gene>
<dbReference type="Proteomes" id="UP001152797">
    <property type="component" value="Unassembled WGS sequence"/>
</dbReference>
<reference evidence="9" key="1">
    <citation type="submission" date="2022-10" db="EMBL/GenBank/DDBJ databases">
        <authorList>
            <person name="Chen Y."/>
            <person name="Dougan E. K."/>
            <person name="Chan C."/>
            <person name="Rhodes N."/>
            <person name="Thang M."/>
        </authorList>
    </citation>
    <scope>NUCLEOTIDE SEQUENCE</scope>
</reference>
<keyword evidence="5" id="KW-0863">Zinc-finger</keyword>
<feature type="region of interest" description="Disordered" evidence="6">
    <location>
        <begin position="1620"/>
        <end position="1651"/>
    </location>
</feature>
<keyword evidence="12" id="KW-1185">Reference proteome</keyword>
<dbReference type="InterPro" id="IPR005821">
    <property type="entry name" value="Ion_trans_dom"/>
</dbReference>
<dbReference type="Gene3D" id="3.30.420.10">
    <property type="entry name" value="Ribonuclease H-like superfamily/Ribonuclease H"/>
    <property type="match status" value="1"/>
</dbReference>
<feature type="compositionally biased region" description="Polar residues" evidence="6">
    <location>
        <begin position="1711"/>
        <end position="1720"/>
    </location>
</feature>
<evidence type="ECO:0000256" key="2">
    <source>
        <dbReference type="ARBA" id="ARBA00022692"/>
    </source>
</evidence>